<accession>A0A3P8AB43</accession>
<reference evidence="2 3" key="1">
    <citation type="submission" date="2018-11" db="EMBL/GenBank/DDBJ databases">
        <authorList>
            <consortium name="Pathogen Informatics"/>
        </authorList>
    </citation>
    <scope>NUCLEOTIDE SEQUENCE [LARGE SCALE GENOMIC DNA]</scope>
</reference>
<gene>
    <name evidence="2" type="ORF">HPBE_LOCUS14728</name>
</gene>
<dbReference type="EMBL" id="UZAH01028503">
    <property type="protein sequence ID" value="VDP00590.1"/>
    <property type="molecule type" value="Genomic_DNA"/>
</dbReference>
<accession>A0A183G0T4</accession>
<dbReference type="InterPro" id="IPR016187">
    <property type="entry name" value="CTDL_fold"/>
</dbReference>
<keyword evidence="3" id="KW-1185">Reference proteome</keyword>
<evidence type="ECO:0000313" key="3">
    <source>
        <dbReference type="Proteomes" id="UP000050761"/>
    </source>
</evidence>
<dbReference type="OrthoDB" id="5775138at2759"/>
<feature type="chain" id="PRO_5044551800" evidence="1">
    <location>
        <begin position="19"/>
        <end position="118"/>
    </location>
</feature>
<dbReference type="SUPFAM" id="SSF56436">
    <property type="entry name" value="C-type lectin-like"/>
    <property type="match status" value="1"/>
</dbReference>
<dbReference type="Proteomes" id="UP000050761">
    <property type="component" value="Unassembled WGS sequence"/>
</dbReference>
<evidence type="ECO:0000313" key="2">
    <source>
        <dbReference type="EMBL" id="VDP00590.1"/>
    </source>
</evidence>
<sequence length="118" mass="13189">MAVRSLFFYCSLPLLVFGALNSGDITAKKFLIQACPQGWVAYQECCYLFENRTMKWLVNPFSASGNGWSAASKCVAYLNSDAESARYLYFYPCDSLFQSVCERNLTFNSALARQAGSL</sequence>
<feature type="signal peptide" evidence="1">
    <location>
        <begin position="1"/>
        <end position="18"/>
    </location>
</feature>
<dbReference type="WBParaSite" id="HPBE_0001472701-mRNA-1">
    <property type="protein sequence ID" value="HPBE_0001472701-mRNA-1"/>
    <property type="gene ID" value="HPBE_0001472701"/>
</dbReference>
<reference evidence="4" key="2">
    <citation type="submission" date="2019-09" db="UniProtKB">
        <authorList>
            <consortium name="WormBaseParasite"/>
        </authorList>
    </citation>
    <scope>IDENTIFICATION</scope>
</reference>
<protein>
    <submittedName>
        <fullName evidence="4">C-type lectin domain-containing protein</fullName>
    </submittedName>
</protein>
<evidence type="ECO:0000313" key="4">
    <source>
        <dbReference type="WBParaSite" id="HPBE_0001472701-mRNA-1"/>
    </source>
</evidence>
<dbReference type="AlphaFoldDB" id="A0A183G0T4"/>
<name>A0A183G0T4_HELPZ</name>
<keyword evidence="1" id="KW-0732">Signal</keyword>
<organism evidence="3 4">
    <name type="scientific">Heligmosomoides polygyrus</name>
    <name type="common">Parasitic roundworm</name>
    <dbReference type="NCBI Taxonomy" id="6339"/>
    <lineage>
        <taxon>Eukaryota</taxon>
        <taxon>Metazoa</taxon>
        <taxon>Ecdysozoa</taxon>
        <taxon>Nematoda</taxon>
        <taxon>Chromadorea</taxon>
        <taxon>Rhabditida</taxon>
        <taxon>Rhabditina</taxon>
        <taxon>Rhabditomorpha</taxon>
        <taxon>Strongyloidea</taxon>
        <taxon>Heligmosomidae</taxon>
        <taxon>Heligmosomoides</taxon>
    </lineage>
</organism>
<proteinExistence type="predicted"/>
<evidence type="ECO:0000256" key="1">
    <source>
        <dbReference type="SAM" id="SignalP"/>
    </source>
</evidence>